<dbReference type="InterPro" id="IPR038467">
    <property type="entry name" value="RF3_dom_3_sf"/>
</dbReference>
<evidence type="ECO:0000256" key="6">
    <source>
        <dbReference type="ARBA" id="ARBA00023134"/>
    </source>
</evidence>
<dbReference type="InterPro" id="IPR031157">
    <property type="entry name" value="G_TR_CS"/>
</dbReference>
<feature type="binding site" evidence="9">
    <location>
        <begin position="21"/>
        <end position="28"/>
    </location>
    <ligand>
        <name>GTP</name>
        <dbReference type="ChEBI" id="CHEBI:37565"/>
    </ligand>
</feature>
<dbReference type="Pfam" id="PF22042">
    <property type="entry name" value="EF-G_D2"/>
    <property type="match status" value="1"/>
</dbReference>
<evidence type="ECO:0000256" key="5">
    <source>
        <dbReference type="ARBA" id="ARBA00022917"/>
    </source>
</evidence>
<dbReference type="InterPro" id="IPR000795">
    <property type="entry name" value="T_Tr_GTP-bd_dom"/>
</dbReference>
<dbReference type="InterPro" id="IPR053905">
    <property type="entry name" value="EF-G-like_DII"/>
</dbReference>
<dbReference type="GO" id="GO:0016150">
    <property type="term" value="F:translation release factor activity, codon nonspecific"/>
    <property type="evidence" value="ECO:0007669"/>
    <property type="project" value="TreeGrafter"/>
</dbReference>
<dbReference type="GO" id="GO:0005829">
    <property type="term" value="C:cytosol"/>
    <property type="evidence" value="ECO:0007669"/>
    <property type="project" value="TreeGrafter"/>
</dbReference>
<dbReference type="SUPFAM" id="SSF52540">
    <property type="entry name" value="P-loop containing nucleoside triphosphate hydrolases"/>
    <property type="match status" value="1"/>
</dbReference>
<protein>
    <recommendedName>
        <fullName evidence="8 9">Peptide chain release factor 3</fullName>
        <shortName evidence="9">RF-3</shortName>
    </recommendedName>
</protein>
<dbReference type="InterPro" id="IPR005225">
    <property type="entry name" value="Small_GTP-bd"/>
</dbReference>
<dbReference type="EMBL" id="AYYY01000064">
    <property type="protein sequence ID" value="KRM60365.1"/>
    <property type="molecule type" value="Genomic_DNA"/>
</dbReference>
<dbReference type="InterPro" id="IPR027417">
    <property type="entry name" value="P-loop_NTPase"/>
</dbReference>
<dbReference type="CDD" id="cd03689">
    <property type="entry name" value="RF3_II"/>
    <property type="match status" value="1"/>
</dbReference>
<evidence type="ECO:0000313" key="12">
    <source>
        <dbReference type="Proteomes" id="UP000051733"/>
    </source>
</evidence>
<keyword evidence="6 9" id="KW-0342">GTP-binding</keyword>
<evidence type="ECO:0000256" key="3">
    <source>
        <dbReference type="ARBA" id="ARBA00022490"/>
    </source>
</evidence>
<comment type="similarity">
    <text evidence="2 9">Belongs to the TRAFAC class translation factor GTPase superfamily. Classic translation factor GTPase family. PrfC subfamily.</text>
</comment>
<reference evidence="11 12" key="1">
    <citation type="journal article" date="2015" name="Genome Announc.">
        <title>Expanding the biotechnology potential of lactobacilli through comparative genomics of 213 strains and associated genera.</title>
        <authorList>
            <person name="Sun Z."/>
            <person name="Harris H.M."/>
            <person name="McCann A."/>
            <person name="Guo C."/>
            <person name="Argimon S."/>
            <person name="Zhang W."/>
            <person name="Yang X."/>
            <person name="Jeffery I.B."/>
            <person name="Cooney J.C."/>
            <person name="Kagawa T.F."/>
            <person name="Liu W."/>
            <person name="Song Y."/>
            <person name="Salvetti E."/>
            <person name="Wrobel A."/>
            <person name="Rasinkangas P."/>
            <person name="Parkhill J."/>
            <person name="Rea M.C."/>
            <person name="O'Sullivan O."/>
            <person name="Ritari J."/>
            <person name="Douillard F.P."/>
            <person name="Paul Ross R."/>
            <person name="Yang R."/>
            <person name="Briner A.E."/>
            <person name="Felis G.E."/>
            <person name="de Vos W.M."/>
            <person name="Barrangou R."/>
            <person name="Klaenhammer T.R."/>
            <person name="Caufield P.W."/>
            <person name="Cui Y."/>
            <person name="Zhang H."/>
            <person name="O'Toole P.W."/>
        </authorList>
    </citation>
    <scope>NUCLEOTIDE SEQUENCE [LARGE SCALE GENOMIC DNA]</scope>
    <source>
        <strain evidence="11 12">DSM 20634</strain>
    </source>
</reference>
<dbReference type="OrthoDB" id="9804431at2"/>
<proteinExistence type="inferred from homology"/>
<dbReference type="InterPro" id="IPR041732">
    <property type="entry name" value="RF3_GTP-bd"/>
</dbReference>
<dbReference type="Gene3D" id="2.40.30.10">
    <property type="entry name" value="Translation factors"/>
    <property type="match status" value="1"/>
</dbReference>
<dbReference type="FunFam" id="3.40.50.300:FF:000542">
    <property type="entry name" value="Peptide chain release factor 3"/>
    <property type="match status" value="1"/>
</dbReference>
<dbReference type="InterPro" id="IPR004548">
    <property type="entry name" value="PrfC"/>
</dbReference>
<accession>A0A0R2A064</accession>
<dbReference type="FunFam" id="2.40.30.10:FF:000040">
    <property type="entry name" value="Peptide chain release factor 3"/>
    <property type="match status" value="1"/>
</dbReference>
<keyword evidence="4 9" id="KW-0547">Nucleotide-binding</keyword>
<evidence type="ECO:0000256" key="8">
    <source>
        <dbReference type="ARBA" id="ARBA00073639"/>
    </source>
</evidence>
<dbReference type="GO" id="GO:0016149">
    <property type="term" value="F:translation release factor activity, codon specific"/>
    <property type="evidence" value="ECO:0007669"/>
    <property type="project" value="UniProtKB-UniRule"/>
</dbReference>
<feature type="binding site" evidence="9">
    <location>
        <begin position="89"/>
        <end position="93"/>
    </location>
    <ligand>
        <name>GTP</name>
        <dbReference type="ChEBI" id="CHEBI:37565"/>
    </ligand>
</feature>
<comment type="caution">
    <text evidence="11">The sequence shown here is derived from an EMBL/GenBank/DDBJ whole genome shotgun (WGS) entry which is preliminary data.</text>
</comment>
<evidence type="ECO:0000256" key="4">
    <source>
        <dbReference type="ARBA" id="ARBA00022741"/>
    </source>
</evidence>
<dbReference type="RefSeq" id="WP_057781036.1">
    <property type="nucleotide sequence ID" value="NZ_AYYY01000064.1"/>
</dbReference>
<dbReference type="GO" id="GO:0005525">
    <property type="term" value="F:GTP binding"/>
    <property type="evidence" value="ECO:0007669"/>
    <property type="project" value="UniProtKB-UniRule"/>
</dbReference>
<evidence type="ECO:0000313" key="11">
    <source>
        <dbReference type="EMBL" id="KRM60365.1"/>
    </source>
</evidence>
<evidence type="ECO:0000256" key="7">
    <source>
        <dbReference type="ARBA" id="ARBA00025017"/>
    </source>
</evidence>
<dbReference type="Gene3D" id="3.30.70.3280">
    <property type="entry name" value="Peptide chain release factor 3, domain III"/>
    <property type="match status" value="1"/>
</dbReference>
<sequence length="526" mass="59275">MKTPEQLKQAVNTRRTFAIISHPDAGKTTITEQMLLFGGVVREAGTVKAKKSGNFAKSDWMEIEKKRGISVTSSVMQFDYQGKRINILDTPGHEDFSEDTYRTLMAVDSAVMVIDGAKGIEPQTKKLFQICKMRGIPIFTFINKFDRDAREPLDLMAELEDVLGIQSYAMNWPIGMGRGLVGLYDRFNKRVALAHPTDDSQPYIPLDADGQIPADNPLREDSIWQDTLDEVDLLDEAGNDFDESKIASGQLTPVFFGSALTNFGVQTFLETYLNYAPAPSAHKTENDETVEPLSADFSGFVFKIQANMNPNHRDRIAFVRICSGEFDRGMDVTLERTGKSMRLSNSTQFMADSRETVETAVAGDIIGLYDTGNFQIGDSIYTGKQDIKFEKLPQFTPELFVRVMAKNVMKQKSFHKGIDQLVQEGAVQLYSTYSTGDYILGAVGQLQFEVFQFRMLNEYNSEVVMEPLGHKVARWINPDQLDEHMSSSRNILVKDRAGAPLFLFENQFAENWFKSKYPDVELMSKL</sequence>
<dbReference type="Gene3D" id="3.40.50.300">
    <property type="entry name" value="P-loop containing nucleotide triphosphate hydrolases"/>
    <property type="match status" value="1"/>
</dbReference>
<dbReference type="FunFam" id="3.30.70.3280:FF:000001">
    <property type="entry name" value="Peptide chain release factor 3"/>
    <property type="match status" value="1"/>
</dbReference>
<keyword evidence="12" id="KW-1185">Reference proteome</keyword>
<dbReference type="AlphaFoldDB" id="A0A0R2A064"/>
<dbReference type="SUPFAM" id="SSF54980">
    <property type="entry name" value="EF-G C-terminal domain-like"/>
    <property type="match status" value="1"/>
</dbReference>
<feature type="domain" description="Tr-type G" evidence="10">
    <location>
        <begin position="12"/>
        <end position="280"/>
    </location>
</feature>
<dbReference type="Pfam" id="PF00009">
    <property type="entry name" value="GTP_EFTU"/>
    <property type="match status" value="1"/>
</dbReference>
<keyword evidence="5 9" id="KW-0648">Protein biosynthesis</keyword>
<dbReference type="NCBIfam" id="TIGR00503">
    <property type="entry name" value="prfC"/>
    <property type="match status" value="1"/>
</dbReference>
<gene>
    <name evidence="9" type="primary">prfC</name>
    <name evidence="11" type="ORF">FC26_GL000716</name>
</gene>
<dbReference type="InterPro" id="IPR035647">
    <property type="entry name" value="EFG_III/V"/>
</dbReference>
<dbReference type="GO" id="GO:0003924">
    <property type="term" value="F:GTPase activity"/>
    <property type="evidence" value="ECO:0007669"/>
    <property type="project" value="InterPro"/>
</dbReference>
<dbReference type="PROSITE" id="PS00301">
    <property type="entry name" value="G_TR_1"/>
    <property type="match status" value="1"/>
</dbReference>
<dbReference type="CDD" id="cd04169">
    <property type="entry name" value="RF3"/>
    <property type="match status" value="1"/>
</dbReference>
<dbReference type="NCBIfam" id="NF001964">
    <property type="entry name" value="PRK00741.1"/>
    <property type="match status" value="1"/>
</dbReference>
<dbReference type="HAMAP" id="MF_00072">
    <property type="entry name" value="Rel_fac_3"/>
    <property type="match status" value="1"/>
</dbReference>
<dbReference type="GO" id="GO:0006449">
    <property type="term" value="P:regulation of translational termination"/>
    <property type="evidence" value="ECO:0007669"/>
    <property type="project" value="UniProtKB-UniRule"/>
</dbReference>
<dbReference type="Proteomes" id="UP000051733">
    <property type="component" value="Unassembled WGS sequence"/>
</dbReference>
<dbReference type="PRINTS" id="PR00315">
    <property type="entry name" value="ELONGATNFCT"/>
</dbReference>
<comment type="function">
    <text evidence="7 9">Increases the formation of ribosomal termination complexes and stimulates activities of RF-1 and RF-2. It binds guanine nucleotides and has strong preference for UGA stop codons. It may interact directly with the ribosome. The stimulation of RF-1 and RF-2 is significantly reduced by GTP and GDP, but not by GMP.</text>
</comment>
<organism evidence="11 12">
    <name type="scientific">Paucilactobacillus vaccinostercus DSM 20634</name>
    <dbReference type="NCBI Taxonomy" id="1423813"/>
    <lineage>
        <taxon>Bacteria</taxon>
        <taxon>Bacillati</taxon>
        <taxon>Bacillota</taxon>
        <taxon>Bacilli</taxon>
        <taxon>Lactobacillales</taxon>
        <taxon>Lactobacillaceae</taxon>
        <taxon>Paucilactobacillus</taxon>
    </lineage>
</organism>
<dbReference type="STRING" id="1423813.FC26_GL000716"/>
<evidence type="ECO:0000256" key="2">
    <source>
        <dbReference type="ARBA" id="ARBA00009978"/>
    </source>
</evidence>
<dbReference type="Pfam" id="PF16658">
    <property type="entry name" value="RF3_C"/>
    <property type="match status" value="1"/>
</dbReference>
<dbReference type="InterPro" id="IPR009000">
    <property type="entry name" value="Transl_B-barrel_sf"/>
</dbReference>
<dbReference type="SUPFAM" id="SSF50447">
    <property type="entry name" value="Translation proteins"/>
    <property type="match status" value="1"/>
</dbReference>
<evidence type="ECO:0000259" key="10">
    <source>
        <dbReference type="PROSITE" id="PS51722"/>
    </source>
</evidence>
<feature type="binding site" evidence="9">
    <location>
        <begin position="143"/>
        <end position="146"/>
    </location>
    <ligand>
        <name>GTP</name>
        <dbReference type="ChEBI" id="CHEBI:37565"/>
    </ligand>
</feature>
<keyword evidence="3 9" id="KW-0963">Cytoplasm</keyword>
<evidence type="ECO:0000256" key="1">
    <source>
        <dbReference type="ARBA" id="ARBA00004496"/>
    </source>
</evidence>
<dbReference type="InterPro" id="IPR032090">
    <property type="entry name" value="RF3_C"/>
</dbReference>
<dbReference type="PANTHER" id="PTHR43556">
    <property type="entry name" value="PEPTIDE CHAIN RELEASE FACTOR RF3"/>
    <property type="match status" value="1"/>
</dbReference>
<dbReference type="PANTHER" id="PTHR43556:SF2">
    <property type="entry name" value="PEPTIDE CHAIN RELEASE FACTOR RF3"/>
    <property type="match status" value="1"/>
</dbReference>
<dbReference type="PATRIC" id="fig|1423813.3.peg.728"/>
<name>A0A0R2A064_9LACO</name>
<dbReference type="NCBIfam" id="TIGR00231">
    <property type="entry name" value="small_GTP"/>
    <property type="match status" value="1"/>
</dbReference>
<dbReference type="CDD" id="cd16259">
    <property type="entry name" value="RF3_III"/>
    <property type="match status" value="1"/>
</dbReference>
<dbReference type="PROSITE" id="PS51722">
    <property type="entry name" value="G_TR_2"/>
    <property type="match status" value="1"/>
</dbReference>
<comment type="subcellular location">
    <subcellularLocation>
        <location evidence="1 9">Cytoplasm</location>
    </subcellularLocation>
</comment>
<evidence type="ECO:0000256" key="9">
    <source>
        <dbReference type="HAMAP-Rule" id="MF_00072"/>
    </source>
</evidence>